<evidence type="ECO:0008006" key="2">
    <source>
        <dbReference type="Google" id="ProtNLM"/>
    </source>
</evidence>
<comment type="caution">
    <text evidence="1">The sequence shown here is derived from an EMBL/GenBank/DDBJ whole genome shotgun (WGS) entry which is preliminary data.</text>
</comment>
<name>A0A2A4JT30_HELVI</name>
<protein>
    <recommendedName>
        <fullName evidence="2">Mitochondrial import receptor subunit TOM40 homolog</fullName>
    </recommendedName>
</protein>
<dbReference type="STRING" id="7102.A0A2A4JT30"/>
<reference evidence="1" key="1">
    <citation type="submission" date="2017-09" db="EMBL/GenBank/DDBJ databases">
        <title>Contemporary evolution of a Lepidopteran species, Heliothis virescens, in response to modern agricultural practices.</title>
        <authorList>
            <person name="Fritz M.L."/>
            <person name="Deyonke A.M."/>
            <person name="Papanicolaou A."/>
            <person name="Micinski S."/>
            <person name="Westbrook J."/>
            <person name="Gould F."/>
        </authorList>
    </citation>
    <scope>NUCLEOTIDE SEQUENCE [LARGE SCALE GENOMIC DNA]</scope>
    <source>
        <strain evidence="1">HvINT-</strain>
        <tissue evidence="1">Whole body</tissue>
    </source>
</reference>
<organism evidence="1">
    <name type="scientific">Heliothis virescens</name>
    <name type="common">Tobacco budworm moth</name>
    <dbReference type="NCBI Taxonomy" id="7102"/>
    <lineage>
        <taxon>Eukaryota</taxon>
        <taxon>Metazoa</taxon>
        <taxon>Ecdysozoa</taxon>
        <taxon>Arthropoda</taxon>
        <taxon>Hexapoda</taxon>
        <taxon>Insecta</taxon>
        <taxon>Pterygota</taxon>
        <taxon>Neoptera</taxon>
        <taxon>Endopterygota</taxon>
        <taxon>Lepidoptera</taxon>
        <taxon>Glossata</taxon>
        <taxon>Ditrysia</taxon>
        <taxon>Noctuoidea</taxon>
        <taxon>Noctuidae</taxon>
        <taxon>Heliothinae</taxon>
        <taxon>Heliothis</taxon>
    </lineage>
</organism>
<accession>A0A2A4JT30</accession>
<sequence length="322" mass="36647">MDINEDKIKEEVTSFVSSLQRLLPKKKEIIVVQPRRYKTTKLCDVHSEAKSTFPKCFVGARLIVLREILDKVKLVQQYSYGKSRESYKCFSQLIHKEMEPKSTDEGLLIDSSGSATATYKEVLEGAYEMRLTSRIRDLVSSETEIVFEKENDKSVGSVSCSVRDVDPNTLRMVTQWMYKIMPEVCVGTEIGLKPLAYPPAPEFSISARYERPTFTITSTASKVGIQVCLFKQFSPDLRLATIITEGCRGGQTNVSLAMHKNYQNGSELKIFVDSQRCGGFTFQRDILFYEPHNEVRVLRLIGSTLIDKQRRVRFGVGFNLDF</sequence>
<dbReference type="AlphaFoldDB" id="A0A2A4JT30"/>
<proteinExistence type="predicted"/>
<evidence type="ECO:0000313" key="1">
    <source>
        <dbReference type="EMBL" id="PCG74936.1"/>
    </source>
</evidence>
<dbReference type="EMBL" id="NWSH01000665">
    <property type="protein sequence ID" value="PCG74936.1"/>
    <property type="molecule type" value="Genomic_DNA"/>
</dbReference>
<gene>
    <name evidence="1" type="ORF">B5V51_12539</name>
</gene>